<dbReference type="InterPro" id="IPR002575">
    <property type="entry name" value="Aminoglycoside_PTrfase"/>
</dbReference>
<reference evidence="2 3" key="1">
    <citation type="submission" date="2019-06" db="EMBL/GenBank/DDBJ databases">
        <title>Sequencing the genomes of 1000 actinobacteria strains.</title>
        <authorList>
            <person name="Klenk H.-P."/>
        </authorList>
    </citation>
    <scope>NUCLEOTIDE SEQUENCE [LARGE SCALE GENOMIC DNA]</scope>
    <source>
        <strain evidence="2 3">DSM 24683</strain>
    </source>
</reference>
<name>A0A561B3H0_9ACTN</name>
<dbReference type="Gene3D" id="3.90.1200.10">
    <property type="match status" value="1"/>
</dbReference>
<dbReference type="Proteomes" id="UP000318380">
    <property type="component" value="Unassembled WGS sequence"/>
</dbReference>
<dbReference type="InterPro" id="IPR011009">
    <property type="entry name" value="Kinase-like_dom_sf"/>
</dbReference>
<evidence type="ECO:0000259" key="1">
    <source>
        <dbReference type="Pfam" id="PF01636"/>
    </source>
</evidence>
<evidence type="ECO:0000313" key="3">
    <source>
        <dbReference type="Proteomes" id="UP000318380"/>
    </source>
</evidence>
<gene>
    <name evidence="2" type="ORF">FB561_7302</name>
</gene>
<protein>
    <submittedName>
        <fullName evidence="2">Phosphotransferase family enzyme</fullName>
    </submittedName>
</protein>
<dbReference type="Pfam" id="PF01636">
    <property type="entry name" value="APH"/>
    <property type="match status" value="1"/>
</dbReference>
<comment type="caution">
    <text evidence="2">The sequence shown here is derived from an EMBL/GenBank/DDBJ whole genome shotgun (WGS) entry which is preliminary data.</text>
</comment>
<keyword evidence="3" id="KW-1185">Reference proteome</keyword>
<sequence length="416" mass="45694">MVDPEGSDPRGPVTVSIPEKVWFPDVEDPLRALREQLGIDGYVLTCLADEPGRVSYLLVSDQPVPGQDLTEDSTLKLAGEHLALPVGHPVTPAWTRPGWYAEALPWLDEQLAVAGTRRTGIPTQVRTWGLSNVLRCPTEAGDVYFKAQAHTSTVVPIRPDAPALLFAHEPRVLHALSSKLPEFVVTPLAIDEDRAWMVLPDLGTALADSDDVELWLAAVRGHARLQRAFVGRADTLLEYACVDRRLELLTGELDRLFGPNLLTDRLDPGDRDKLREAAGRFGTAIQELAAIGVPETLLHGDLHPRNVAIRDGRALAFDWTDAAVSHPFLDLVTFFEQATAVTSDPATAELLRDAYLAEWSEYAGVDDLRRAVELAGQVGILHQTMTYLHLSEHLSGPSRRSMLGGGDYWLKRLLAT</sequence>
<proteinExistence type="predicted"/>
<evidence type="ECO:0000313" key="2">
    <source>
        <dbReference type="EMBL" id="TWD73413.1"/>
    </source>
</evidence>
<feature type="domain" description="Aminoglycoside phosphotransferase" evidence="1">
    <location>
        <begin position="142"/>
        <end position="364"/>
    </location>
</feature>
<accession>A0A561B3H0</accession>
<keyword evidence="2" id="KW-0808">Transferase</keyword>
<dbReference type="GO" id="GO:0016740">
    <property type="term" value="F:transferase activity"/>
    <property type="evidence" value="ECO:0007669"/>
    <property type="project" value="UniProtKB-KW"/>
</dbReference>
<dbReference type="AlphaFoldDB" id="A0A561B3H0"/>
<organism evidence="2 3">
    <name type="scientific">Kribbella amoyensis</name>
    <dbReference type="NCBI Taxonomy" id="996641"/>
    <lineage>
        <taxon>Bacteria</taxon>
        <taxon>Bacillati</taxon>
        <taxon>Actinomycetota</taxon>
        <taxon>Actinomycetes</taxon>
        <taxon>Propionibacteriales</taxon>
        <taxon>Kribbellaceae</taxon>
        <taxon>Kribbella</taxon>
    </lineage>
</organism>
<dbReference type="EMBL" id="VIVK01000003">
    <property type="protein sequence ID" value="TWD73413.1"/>
    <property type="molecule type" value="Genomic_DNA"/>
</dbReference>
<dbReference type="SUPFAM" id="SSF56112">
    <property type="entry name" value="Protein kinase-like (PK-like)"/>
    <property type="match status" value="1"/>
</dbReference>